<feature type="chain" id="PRO_5009184173" description="Cytochrome C" evidence="1">
    <location>
        <begin position="25"/>
        <end position="143"/>
    </location>
</feature>
<evidence type="ECO:0000313" key="3">
    <source>
        <dbReference type="Proteomes" id="UP000095347"/>
    </source>
</evidence>
<keyword evidence="3" id="KW-1185">Reference proteome</keyword>
<dbReference type="InterPro" id="IPR002321">
    <property type="entry name" value="Cyt_c_II"/>
</dbReference>
<dbReference type="GO" id="GO:0005506">
    <property type="term" value="F:iron ion binding"/>
    <property type="evidence" value="ECO:0007669"/>
    <property type="project" value="InterPro"/>
</dbReference>
<dbReference type="GO" id="GO:0022900">
    <property type="term" value="P:electron transport chain"/>
    <property type="evidence" value="ECO:0007669"/>
    <property type="project" value="InterPro"/>
</dbReference>
<feature type="signal peptide" evidence="1">
    <location>
        <begin position="1"/>
        <end position="24"/>
    </location>
</feature>
<evidence type="ECO:0008006" key="4">
    <source>
        <dbReference type="Google" id="ProtNLM"/>
    </source>
</evidence>
<dbReference type="AlphaFoldDB" id="A0A1E5QAC5"/>
<dbReference type="Proteomes" id="UP000095347">
    <property type="component" value="Unassembled WGS sequence"/>
</dbReference>
<dbReference type="RefSeq" id="WP_069956951.1">
    <property type="nucleotide sequence ID" value="NZ_MCGG01000010.1"/>
</dbReference>
<dbReference type="EMBL" id="MCGG01000010">
    <property type="protein sequence ID" value="OEJ68884.1"/>
    <property type="molecule type" value="Genomic_DNA"/>
</dbReference>
<organism evidence="2 3">
    <name type="scientific">Magnetovibrio blakemorei</name>
    <dbReference type="NCBI Taxonomy" id="28181"/>
    <lineage>
        <taxon>Bacteria</taxon>
        <taxon>Pseudomonadati</taxon>
        <taxon>Pseudomonadota</taxon>
        <taxon>Alphaproteobacteria</taxon>
        <taxon>Rhodospirillales</taxon>
        <taxon>Magnetovibrionaceae</taxon>
        <taxon>Magnetovibrio</taxon>
    </lineage>
</organism>
<dbReference type="InterPro" id="IPR010980">
    <property type="entry name" value="Cyt_c/b562"/>
</dbReference>
<dbReference type="GO" id="GO:0009055">
    <property type="term" value="F:electron transfer activity"/>
    <property type="evidence" value="ECO:0007669"/>
    <property type="project" value="InterPro"/>
</dbReference>
<evidence type="ECO:0000313" key="2">
    <source>
        <dbReference type="EMBL" id="OEJ68884.1"/>
    </source>
</evidence>
<proteinExistence type="predicted"/>
<sequence length="143" mass="15470">MKKSSLFVCLISALVMHGSWVSTAVAEDDREAIFVSREQRDLVLEDMRNFLVAVQDIVLAMADGDMATVSDVARAMGPGKGRGMGMGMDMPMEFRQMGRGTHVAFVELAQAADMGSEGVIADLGTLMSNCTGCHVTYKFVIKQ</sequence>
<reference evidence="3" key="1">
    <citation type="submission" date="2016-07" db="EMBL/GenBank/DDBJ databases">
        <authorList>
            <person name="Florea S."/>
            <person name="Webb J.S."/>
            <person name="Jaromczyk J."/>
            <person name="Schardl C.L."/>
        </authorList>
    </citation>
    <scope>NUCLEOTIDE SEQUENCE [LARGE SCALE GENOMIC DNA]</scope>
    <source>
        <strain evidence="3">MV-1</strain>
    </source>
</reference>
<dbReference type="GO" id="GO:0020037">
    <property type="term" value="F:heme binding"/>
    <property type="evidence" value="ECO:0007669"/>
    <property type="project" value="InterPro"/>
</dbReference>
<gene>
    <name evidence="2" type="ORF">BEN30_05075</name>
</gene>
<dbReference type="PROSITE" id="PS51009">
    <property type="entry name" value="CYTCII"/>
    <property type="match status" value="1"/>
</dbReference>
<name>A0A1E5QAC5_9PROT</name>
<keyword evidence="1" id="KW-0732">Signal</keyword>
<comment type="caution">
    <text evidence="2">The sequence shown here is derived from an EMBL/GenBank/DDBJ whole genome shotgun (WGS) entry which is preliminary data.</text>
</comment>
<evidence type="ECO:0000256" key="1">
    <source>
        <dbReference type="SAM" id="SignalP"/>
    </source>
</evidence>
<dbReference type="SUPFAM" id="SSF47175">
    <property type="entry name" value="Cytochromes"/>
    <property type="match status" value="1"/>
</dbReference>
<protein>
    <recommendedName>
        <fullName evidence="4">Cytochrome C</fullName>
    </recommendedName>
</protein>
<dbReference type="OrthoDB" id="1150802at2"/>
<accession>A0A1E5QAC5</accession>
<dbReference type="STRING" id="28181.BEN30_05075"/>